<dbReference type="EMBL" id="FZNS01000005">
    <property type="protein sequence ID" value="SNR72194.1"/>
    <property type="molecule type" value="Genomic_DNA"/>
</dbReference>
<feature type="transmembrane region" description="Helical" evidence="1">
    <location>
        <begin position="148"/>
        <end position="172"/>
    </location>
</feature>
<protein>
    <submittedName>
        <fullName evidence="2">Uncharacterized protein</fullName>
    </submittedName>
</protein>
<dbReference type="Proteomes" id="UP000198310">
    <property type="component" value="Unassembled WGS sequence"/>
</dbReference>
<evidence type="ECO:0000313" key="2">
    <source>
        <dbReference type="EMBL" id="SNR72194.1"/>
    </source>
</evidence>
<keyword evidence="3" id="KW-1185">Reference proteome</keyword>
<dbReference type="RefSeq" id="WP_089333141.1">
    <property type="nucleotide sequence ID" value="NZ_FZNS01000005.1"/>
</dbReference>
<keyword evidence="1" id="KW-0472">Membrane</keyword>
<feature type="transmembrane region" description="Helical" evidence="1">
    <location>
        <begin position="192"/>
        <end position="211"/>
    </location>
</feature>
<keyword evidence="1" id="KW-1133">Transmembrane helix</keyword>
<organism evidence="2 3">
    <name type="scientific">Hymenobacter mucosus</name>
    <dbReference type="NCBI Taxonomy" id="1411120"/>
    <lineage>
        <taxon>Bacteria</taxon>
        <taxon>Pseudomonadati</taxon>
        <taxon>Bacteroidota</taxon>
        <taxon>Cytophagia</taxon>
        <taxon>Cytophagales</taxon>
        <taxon>Hymenobacteraceae</taxon>
        <taxon>Hymenobacter</taxon>
    </lineage>
</organism>
<keyword evidence="1" id="KW-0812">Transmembrane</keyword>
<sequence length="217" mass="24905">MSEFQAYQRFPNVEVAQPLLHLLYQHGIPYETKLDQPSIDPSFAFNATSTYFLVLVRPHDFEAVRKLELDTDETLTAQAPANHYLFTFSHDELMEVLLKPDEWSSFDVALARRILGQRGHEVHPPLLEHLHQQRRLELARPEPRQQAWVALGYLAVVGGGILAVLIGWHLYAHHKTLPDGQQVPSFQAPDRASGLRLMVLGSISFVVWLAYRFYQEQ</sequence>
<proteinExistence type="predicted"/>
<reference evidence="3" key="1">
    <citation type="submission" date="2017-06" db="EMBL/GenBank/DDBJ databases">
        <authorList>
            <person name="Varghese N."/>
            <person name="Submissions S."/>
        </authorList>
    </citation>
    <scope>NUCLEOTIDE SEQUENCE [LARGE SCALE GENOMIC DNA]</scope>
    <source>
        <strain evidence="3">DSM 28041</strain>
    </source>
</reference>
<evidence type="ECO:0000256" key="1">
    <source>
        <dbReference type="SAM" id="Phobius"/>
    </source>
</evidence>
<evidence type="ECO:0000313" key="3">
    <source>
        <dbReference type="Proteomes" id="UP000198310"/>
    </source>
</evidence>
<name>A0A238YNG6_9BACT</name>
<gene>
    <name evidence="2" type="ORF">SAMN06269173_105368</name>
</gene>
<dbReference type="AlphaFoldDB" id="A0A238YNG6"/>
<accession>A0A238YNG6</accession>